<feature type="compositionally biased region" description="Basic and acidic residues" evidence="1">
    <location>
        <begin position="29"/>
        <end position="39"/>
    </location>
</feature>
<keyword evidence="4" id="KW-1185">Reference proteome</keyword>
<dbReference type="PANTHER" id="PTHR20932">
    <property type="entry name" value="LYSM AND PUTATIVE PEPTIDOGLYCAN-BINDING DOMAIN-CONTAINING PROTEIN"/>
    <property type="match status" value="1"/>
</dbReference>
<dbReference type="OrthoDB" id="2192830at2759"/>
<dbReference type="EMBL" id="LCWF01000084">
    <property type="protein sequence ID" value="KKY21531.1"/>
    <property type="molecule type" value="Genomic_DNA"/>
</dbReference>
<dbReference type="Proteomes" id="UP000053317">
    <property type="component" value="Unassembled WGS sequence"/>
</dbReference>
<reference evidence="3 4" key="2">
    <citation type="submission" date="2015-05" db="EMBL/GenBank/DDBJ databases">
        <authorList>
            <person name="Morales-Cruz A."/>
            <person name="Amrine K.C."/>
            <person name="Cantu D."/>
        </authorList>
    </citation>
    <scope>NUCLEOTIDE SEQUENCE [LARGE SCALE GENOMIC DNA]</scope>
    <source>
        <strain evidence="3">UCRPC4</strain>
    </source>
</reference>
<evidence type="ECO:0000313" key="3">
    <source>
        <dbReference type="EMBL" id="KKY21531.1"/>
    </source>
</evidence>
<feature type="region of interest" description="Disordered" evidence="1">
    <location>
        <begin position="292"/>
        <end position="325"/>
    </location>
</feature>
<gene>
    <name evidence="3" type="ORF">UCRPC4_g03635</name>
</gene>
<organism evidence="3 4">
    <name type="scientific">Phaeomoniella chlamydospora</name>
    <name type="common">Phaeoacremonium chlamydosporum</name>
    <dbReference type="NCBI Taxonomy" id="158046"/>
    <lineage>
        <taxon>Eukaryota</taxon>
        <taxon>Fungi</taxon>
        <taxon>Dikarya</taxon>
        <taxon>Ascomycota</taxon>
        <taxon>Pezizomycotina</taxon>
        <taxon>Eurotiomycetes</taxon>
        <taxon>Chaetothyriomycetidae</taxon>
        <taxon>Phaeomoniellales</taxon>
        <taxon>Phaeomoniellaceae</taxon>
        <taxon>Phaeomoniella</taxon>
    </lineage>
</organism>
<feature type="compositionally biased region" description="Gly residues" evidence="1">
    <location>
        <begin position="616"/>
        <end position="627"/>
    </location>
</feature>
<dbReference type="Gene3D" id="3.10.350.10">
    <property type="entry name" value="LysM domain"/>
    <property type="match status" value="1"/>
</dbReference>
<evidence type="ECO:0000256" key="1">
    <source>
        <dbReference type="SAM" id="MobiDB-lite"/>
    </source>
</evidence>
<feature type="compositionally biased region" description="Low complexity" evidence="1">
    <location>
        <begin position="594"/>
        <end position="615"/>
    </location>
</feature>
<dbReference type="AlphaFoldDB" id="A0A0G2EH36"/>
<feature type="region of interest" description="Disordered" evidence="1">
    <location>
        <begin position="1"/>
        <end position="103"/>
    </location>
</feature>
<feature type="region of interest" description="Disordered" evidence="1">
    <location>
        <begin position="389"/>
        <end position="426"/>
    </location>
</feature>
<accession>A0A0G2EH36</accession>
<feature type="compositionally biased region" description="Polar residues" evidence="1">
    <location>
        <begin position="47"/>
        <end position="57"/>
    </location>
</feature>
<protein>
    <recommendedName>
        <fullName evidence="2">LysM domain-containing protein</fullName>
    </recommendedName>
</protein>
<feature type="domain" description="LysM" evidence="2">
    <location>
        <begin position="228"/>
        <end position="272"/>
    </location>
</feature>
<sequence>MNADGSTLNPSFDTSSTVRPRKGRLISYNDEHDSDKPIDPARASPQPRLSSPFSSRGASPVPRTQLPRPESNAYVPNLQINGNPARTPSSAAHGPVSPSTNLVGNGIWESWSSLQGIASSLLGSDAAQPESGKPRGRSPLGMAYWRKASKSSTSTNTTEWGPKASTSSIAAGSQEERQALVQAKKREMLMRADVDQTLDAKGRHKRRDSDGRQWTRTQEQPDEDALVYIHHVKPEDTLAGVMIKYGCQPAVFRKVNRFWPNDNIQIRKVVLLPVEACSVRGKKVENDLMDLVDHDGEDSSSSSITPRPDIVVSTPKSIPRDAGNEDPIWKHEHFVKIDGIPEAVEIGRLPRRTLGFFPPSRRKSVTFSDLETSTTADSRNASLELNRQLSLSKTLPMNGSPSRSRPSRRRASSAASTASNPYFLSRLRGPGGVGSLTSRRAVAPGPAPDSLNKLFAAHLPNVDPPENLNFLIEDDDGISSHHSRASSTTATSSSLENVGGAIEGWLRKMGTKVANASNSGAVPPLGTSPAGAGAGLGGRSGFAGGSSAASRSRDLAVGGWIPSGKGGDLIELGETPLEFQGDNNEGILAGFGKSTSAPTTARTSTSGFMPSSGITTGAGGGGGGGGSSAKTSLEQERALRERFPHRGGSERSKSKGD</sequence>
<comment type="caution">
    <text evidence="3">The sequence shown here is derived from an EMBL/GenBank/DDBJ whole genome shotgun (WGS) entry which is preliminary data.</text>
</comment>
<dbReference type="InterPro" id="IPR036779">
    <property type="entry name" value="LysM_dom_sf"/>
</dbReference>
<reference evidence="3 4" key="1">
    <citation type="submission" date="2015-05" db="EMBL/GenBank/DDBJ databases">
        <title>Distinctive expansion of gene families associated with plant cell wall degradation and secondary metabolism in the genomes of grapevine trunk pathogens.</title>
        <authorList>
            <person name="Lawrence D.P."/>
            <person name="Travadon R."/>
            <person name="Rolshausen P.E."/>
            <person name="Baumgartner K."/>
        </authorList>
    </citation>
    <scope>NUCLEOTIDE SEQUENCE [LARGE SCALE GENOMIC DNA]</scope>
    <source>
        <strain evidence="3">UCRPC4</strain>
    </source>
</reference>
<feature type="compositionally biased region" description="Basic and acidic residues" evidence="1">
    <location>
        <begin position="633"/>
        <end position="657"/>
    </location>
</feature>
<dbReference type="InterPro" id="IPR045030">
    <property type="entry name" value="LYSM1-4"/>
</dbReference>
<feature type="region of interest" description="Disordered" evidence="1">
    <location>
        <begin position="148"/>
        <end position="177"/>
    </location>
</feature>
<dbReference type="SMART" id="SM00257">
    <property type="entry name" value="LysM"/>
    <property type="match status" value="1"/>
</dbReference>
<dbReference type="PANTHER" id="PTHR20932:SF8">
    <property type="entry name" value="LD22649P"/>
    <property type="match status" value="1"/>
</dbReference>
<dbReference type="PROSITE" id="PS51782">
    <property type="entry name" value="LYSM"/>
    <property type="match status" value="1"/>
</dbReference>
<dbReference type="InterPro" id="IPR018392">
    <property type="entry name" value="LysM"/>
</dbReference>
<feature type="compositionally biased region" description="Polar residues" evidence="1">
    <location>
        <begin position="78"/>
        <end position="90"/>
    </location>
</feature>
<evidence type="ECO:0000259" key="2">
    <source>
        <dbReference type="PROSITE" id="PS51782"/>
    </source>
</evidence>
<feature type="region of interest" description="Disordered" evidence="1">
    <location>
        <begin position="581"/>
        <end position="657"/>
    </location>
</feature>
<proteinExistence type="predicted"/>
<feature type="compositionally biased region" description="Polar residues" evidence="1">
    <location>
        <begin position="1"/>
        <end position="18"/>
    </location>
</feature>
<name>A0A0G2EH36_PHACM</name>
<feature type="compositionally biased region" description="Polar residues" evidence="1">
    <location>
        <begin position="389"/>
        <end position="399"/>
    </location>
</feature>
<feature type="compositionally biased region" description="Basic and acidic residues" evidence="1">
    <location>
        <begin position="197"/>
        <end position="213"/>
    </location>
</feature>
<evidence type="ECO:0000313" key="4">
    <source>
        <dbReference type="Proteomes" id="UP000053317"/>
    </source>
</evidence>
<feature type="region of interest" description="Disordered" evidence="1">
    <location>
        <begin position="197"/>
        <end position="219"/>
    </location>
</feature>